<feature type="compositionally biased region" description="Basic and acidic residues" evidence="1">
    <location>
        <begin position="489"/>
        <end position="501"/>
    </location>
</feature>
<dbReference type="EMBL" id="MU001631">
    <property type="protein sequence ID" value="KAF2487044.1"/>
    <property type="molecule type" value="Genomic_DNA"/>
</dbReference>
<name>A0A6A6Q4W6_9PEZI</name>
<dbReference type="Pfam" id="PF08549">
    <property type="entry name" value="SWI-SNF_Ssr4_N"/>
    <property type="match status" value="1"/>
</dbReference>
<feature type="region of interest" description="Disordered" evidence="1">
    <location>
        <begin position="243"/>
        <end position="270"/>
    </location>
</feature>
<proteinExistence type="predicted"/>
<sequence length="794" mass="87119">MSDPYVLVDPPLQDHVHLISAHGFTHTAHFSLENAFQQLSHAPTIVKERAPMAWTYVQAPRDGTVWLEWISPRRENRFASDGYAWGDPEQTGRQERNGYTIEWMTHTVGYRPGVENNSMASHARTRFHFINKNPNVNAPHPDPTLWIVHYHQTDRNRMLPANQMPVSQHARQQLNERRYLESQGQLDKREFMLHDREHWPAISLPGSAGQHMQHPHAMQQHGMYGNPAMMHAQQMGAAAGVPRFPQQPYAQGQPPAKRPRHSSGSAARPGEHALDMSIEDEENQVLDYFDHLTPRDISLARYKQHHYWMEEVFNSPYASSAIVPPDLGLGLMGELKGLTKGILNPPSTEDYKPAPPEDPRNGSTRTIKEAQAFTNLKREQVEEFNKRVEKHLEDGRAEIERMKKEHAEKIAGWKQSKALLQAEKKLRYATWEGHENAVPVVFRLDVPTANGHAEENGAKSETVEDIVRESKALLGGEIQSHKEAALIRRGGLEEEEEKKPEPTPQPEMDVQEDPMGASTVAAFPGQDDLKPQAPLSDVQAQVPQQQQPDEPNPNANADSFAMDDIQGDSGLVDMDGMDMMDDSLIDMDGDNGDITFIDRDDDETFGEEPTAVDAPALPDPQPAEQVEAPAPAEPSEITAAPESEIPAAVVDAPAPEPAELVTRAEESAIPAATADASLGNEPDVSAVTEQTTAPPVAEEDTTEPPLGNDADIFGDGTFDDLPDMGGDVDDDGDGLIDFGEGMDETGFGDAMHGMDDAGVGGDLQADVPEAQAQTGGEGAAEPEAEAAQQVQEGS</sequence>
<reference evidence="4" key="1">
    <citation type="journal article" date="2020" name="Stud. Mycol.">
        <title>101 Dothideomycetes genomes: a test case for predicting lifestyles and emergence of pathogens.</title>
        <authorList>
            <person name="Haridas S."/>
            <person name="Albert R."/>
            <person name="Binder M."/>
            <person name="Bloem J."/>
            <person name="Labutti K."/>
            <person name="Salamov A."/>
            <person name="Andreopoulos B."/>
            <person name="Baker S."/>
            <person name="Barry K."/>
            <person name="Bills G."/>
            <person name="Bluhm B."/>
            <person name="Cannon C."/>
            <person name="Castanera R."/>
            <person name="Culley D."/>
            <person name="Daum C."/>
            <person name="Ezra D."/>
            <person name="Gonzalez J."/>
            <person name="Henrissat B."/>
            <person name="Kuo A."/>
            <person name="Liang C."/>
            <person name="Lipzen A."/>
            <person name="Lutzoni F."/>
            <person name="Magnuson J."/>
            <person name="Mondo S."/>
            <person name="Nolan M."/>
            <person name="Ohm R."/>
            <person name="Pangilinan J."/>
            <person name="Park H.-J."/>
            <person name="Ramirez L."/>
            <person name="Alfaro M."/>
            <person name="Sun H."/>
            <person name="Tritt A."/>
            <person name="Yoshinaga Y."/>
            <person name="Zwiers L.-H."/>
            <person name="Turgeon B."/>
            <person name="Goodwin S."/>
            <person name="Spatafora J."/>
            <person name="Crous P."/>
            <person name="Grigoriev I."/>
        </authorList>
    </citation>
    <scope>NUCLEOTIDE SEQUENCE</scope>
    <source>
        <strain evidence="4">CBS 113389</strain>
    </source>
</reference>
<dbReference type="GeneID" id="54471059"/>
<feature type="domain" description="SWI/SNF and RSC complexes subunit Ssr4 C-terminal" evidence="3">
    <location>
        <begin position="278"/>
        <end position="756"/>
    </location>
</feature>
<feature type="compositionally biased region" description="Low complexity" evidence="1">
    <location>
        <begin position="622"/>
        <end position="641"/>
    </location>
</feature>
<feature type="compositionally biased region" description="Low complexity" evidence="1">
    <location>
        <begin position="769"/>
        <end position="794"/>
    </location>
</feature>
<organism evidence="4 5">
    <name type="scientific">Neohortaea acidophila</name>
    <dbReference type="NCBI Taxonomy" id="245834"/>
    <lineage>
        <taxon>Eukaryota</taxon>
        <taxon>Fungi</taxon>
        <taxon>Dikarya</taxon>
        <taxon>Ascomycota</taxon>
        <taxon>Pezizomycotina</taxon>
        <taxon>Dothideomycetes</taxon>
        <taxon>Dothideomycetidae</taxon>
        <taxon>Mycosphaerellales</taxon>
        <taxon>Teratosphaeriaceae</taxon>
        <taxon>Neohortaea</taxon>
    </lineage>
</organism>
<feature type="compositionally biased region" description="Low complexity" evidence="1">
    <location>
        <begin position="243"/>
        <end position="255"/>
    </location>
</feature>
<feature type="region of interest" description="Disordered" evidence="1">
    <location>
        <begin position="489"/>
        <end position="641"/>
    </location>
</feature>
<accession>A0A6A6Q4W6</accession>
<gene>
    <name evidence="4" type="ORF">BDY17DRAFT_1963</name>
</gene>
<keyword evidence="5" id="KW-1185">Reference proteome</keyword>
<dbReference type="GO" id="GO:0006338">
    <property type="term" value="P:chromatin remodeling"/>
    <property type="evidence" value="ECO:0007669"/>
    <property type="project" value="InterPro"/>
</dbReference>
<dbReference type="InterPro" id="IPR046464">
    <property type="entry name" value="SWI-SNF_Ssr4_C"/>
</dbReference>
<dbReference type="OrthoDB" id="5321006at2759"/>
<feature type="compositionally biased region" description="Basic and acidic residues" evidence="1">
    <location>
        <begin position="349"/>
        <end position="360"/>
    </location>
</feature>
<dbReference type="InterPro" id="IPR013859">
    <property type="entry name" value="Ssr4_N"/>
</dbReference>
<feature type="compositionally biased region" description="Acidic residues" evidence="1">
    <location>
        <begin position="575"/>
        <end position="591"/>
    </location>
</feature>
<dbReference type="RefSeq" id="XP_033593613.1">
    <property type="nucleotide sequence ID" value="XM_033730057.1"/>
</dbReference>
<evidence type="ECO:0000313" key="4">
    <source>
        <dbReference type="EMBL" id="KAF2487044.1"/>
    </source>
</evidence>
<evidence type="ECO:0000259" key="2">
    <source>
        <dbReference type="Pfam" id="PF08549"/>
    </source>
</evidence>
<evidence type="ECO:0008006" key="6">
    <source>
        <dbReference type="Google" id="ProtNLM"/>
    </source>
</evidence>
<feature type="region of interest" description="Disordered" evidence="1">
    <location>
        <begin position="343"/>
        <end position="364"/>
    </location>
</feature>
<feature type="compositionally biased region" description="Low complexity" evidence="1">
    <location>
        <begin position="537"/>
        <end position="558"/>
    </location>
</feature>
<evidence type="ECO:0000256" key="1">
    <source>
        <dbReference type="SAM" id="MobiDB-lite"/>
    </source>
</evidence>
<dbReference type="Proteomes" id="UP000799767">
    <property type="component" value="Unassembled WGS sequence"/>
</dbReference>
<feature type="region of interest" description="Disordered" evidence="1">
    <location>
        <begin position="674"/>
        <end position="794"/>
    </location>
</feature>
<dbReference type="Pfam" id="PF20497">
    <property type="entry name" value="SWI-SNF_Ssr4_C"/>
    <property type="match status" value="1"/>
</dbReference>
<dbReference type="AlphaFoldDB" id="A0A6A6Q4W6"/>
<evidence type="ECO:0000259" key="3">
    <source>
        <dbReference type="Pfam" id="PF20497"/>
    </source>
</evidence>
<feature type="compositionally biased region" description="Acidic residues" evidence="1">
    <location>
        <begin position="717"/>
        <end position="734"/>
    </location>
</feature>
<evidence type="ECO:0000313" key="5">
    <source>
        <dbReference type="Proteomes" id="UP000799767"/>
    </source>
</evidence>
<protein>
    <recommendedName>
        <fullName evidence="6">DUF1750-domain-containing protein</fullName>
    </recommendedName>
</protein>
<feature type="domain" description="SWI/SNF and RSC complexes subunit Ssr4 N-terminal" evidence="2">
    <location>
        <begin position="3"/>
        <end position="215"/>
    </location>
</feature>